<feature type="compositionally biased region" description="Acidic residues" evidence="5">
    <location>
        <begin position="925"/>
        <end position="964"/>
    </location>
</feature>
<name>A0A553I5B8_9PEZI</name>
<dbReference type="InterPro" id="IPR007751">
    <property type="entry name" value="DUF676_lipase-like"/>
</dbReference>
<dbReference type="SUPFAM" id="SSF48403">
    <property type="entry name" value="Ankyrin repeat"/>
    <property type="match status" value="2"/>
</dbReference>
<protein>
    <submittedName>
        <fullName evidence="8">Uncharacterized protein</fullName>
    </submittedName>
</protein>
<dbReference type="OrthoDB" id="427518at2759"/>
<accession>A0A553I5B8</accession>
<feature type="repeat" description="ANK" evidence="4">
    <location>
        <begin position="1323"/>
        <end position="1355"/>
    </location>
</feature>
<feature type="region of interest" description="Disordered" evidence="5">
    <location>
        <begin position="1798"/>
        <end position="1826"/>
    </location>
</feature>
<feature type="compositionally biased region" description="Basic and acidic residues" evidence="5">
    <location>
        <begin position="1641"/>
        <end position="1652"/>
    </location>
</feature>
<comment type="similarity">
    <text evidence="1">Belongs to the putative lipase ROG1 family.</text>
</comment>
<evidence type="ECO:0000256" key="1">
    <source>
        <dbReference type="ARBA" id="ARBA00007920"/>
    </source>
</evidence>
<feature type="compositionally biased region" description="Low complexity" evidence="5">
    <location>
        <begin position="1899"/>
        <end position="1911"/>
    </location>
</feature>
<evidence type="ECO:0000313" key="8">
    <source>
        <dbReference type="EMBL" id="TRX95398.1"/>
    </source>
</evidence>
<dbReference type="Proteomes" id="UP000319160">
    <property type="component" value="Unassembled WGS sequence"/>
</dbReference>
<dbReference type="SMART" id="SM00248">
    <property type="entry name" value="ANK"/>
    <property type="match status" value="14"/>
</dbReference>
<evidence type="ECO:0000256" key="2">
    <source>
        <dbReference type="ARBA" id="ARBA00022737"/>
    </source>
</evidence>
<dbReference type="InterPro" id="IPR036770">
    <property type="entry name" value="Ankyrin_rpt-contain_sf"/>
</dbReference>
<feature type="repeat" description="ANK" evidence="4">
    <location>
        <begin position="1066"/>
        <end position="1098"/>
    </location>
</feature>
<feature type="compositionally biased region" description="Acidic residues" evidence="5">
    <location>
        <begin position="1703"/>
        <end position="1730"/>
    </location>
</feature>
<dbReference type="Pfam" id="PF00023">
    <property type="entry name" value="Ank"/>
    <property type="match status" value="1"/>
</dbReference>
<feature type="repeat" description="ANK" evidence="4">
    <location>
        <begin position="1490"/>
        <end position="1522"/>
    </location>
</feature>
<feature type="region of interest" description="Disordered" evidence="5">
    <location>
        <begin position="1893"/>
        <end position="1915"/>
    </location>
</feature>
<dbReference type="SUPFAM" id="SSF53474">
    <property type="entry name" value="alpha/beta-Hydrolases"/>
    <property type="match status" value="1"/>
</dbReference>
<evidence type="ECO:0000256" key="3">
    <source>
        <dbReference type="ARBA" id="ARBA00023043"/>
    </source>
</evidence>
<keyword evidence="2" id="KW-0677">Repeat</keyword>
<evidence type="ECO:0000259" key="7">
    <source>
        <dbReference type="Pfam" id="PF24883"/>
    </source>
</evidence>
<feature type="compositionally biased region" description="Basic and acidic residues" evidence="5">
    <location>
        <begin position="1665"/>
        <end position="1683"/>
    </location>
</feature>
<dbReference type="InterPro" id="IPR056884">
    <property type="entry name" value="NPHP3-like_N"/>
</dbReference>
<feature type="region of interest" description="Disordered" evidence="5">
    <location>
        <begin position="1625"/>
        <end position="1751"/>
    </location>
</feature>
<feature type="repeat" description="ANK" evidence="4">
    <location>
        <begin position="1100"/>
        <end position="1132"/>
    </location>
</feature>
<keyword evidence="9" id="KW-1185">Reference proteome</keyword>
<feature type="region of interest" description="Disordered" evidence="5">
    <location>
        <begin position="886"/>
        <end position="964"/>
    </location>
</feature>
<feature type="region of interest" description="Disordered" evidence="5">
    <location>
        <begin position="1575"/>
        <end position="1612"/>
    </location>
</feature>
<dbReference type="STRING" id="2512241.A0A553I5B8"/>
<evidence type="ECO:0000313" key="9">
    <source>
        <dbReference type="Proteomes" id="UP000319160"/>
    </source>
</evidence>
<dbReference type="InterPro" id="IPR002110">
    <property type="entry name" value="Ankyrin_rpt"/>
</dbReference>
<dbReference type="InterPro" id="IPR029058">
    <property type="entry name" value="AB_hydrolase_fold"/>
</dbReference>
<feature type="region of interest" description="Disordered" evidence="5">
    <location>
        <begin position="1843"/>
        <end position="1875"/>
    </location>
</feature>
<dbReference type="Pfam" id="PF12796">
    <property type="entry name" value="Ank_2"/>
    <property type="match status" value="3"/>
</dbReference>
<dbReference type="InterPro" id="IPR027417">
    <property type="entry name" value="P-loop_NTPase"/>
</dbReference>
<reference evidence="9" key="1">
    <citation type="submission" date="2019-06" db="EMBL/GenBank/DDBJ databases">
        <title>Draft genome sequence of the griseofulvin-producing fungus Xylaria cubensis strain G536.</title>
        <authorList>
            <person name="Mead M.E."/>
            <person name="Raja H.A."/>
            <person name="Steenwyk J.L."/>
            <person name="Knowles S.L."/>
            <person name="Oberlies N.H."/>
            <person name="Rokas A."/>
        </authorList>
    </citation>
    <scope>NUCLEOTIDE SEQUENCE [LARGE SCALE GENOMIC DNA]</scope>
    <source>
        <strain evidence="9">G536</strain>
    </source>
</reference>
<dbReference type="Gene3D" id="1.25.40.20">
    <property type="entry name" value="Ankyrin repeat-containing domain"/>
    <property type="match status" value="4"/>
</dbReference>
<keyword evidence="3 4" id="KW-0040">ANK repeat</keyword>
<feature type="domain" description="DUF676" evidence="6">
    <location>
        <begin position="161"/>
        <end position="308"/>
    </location>
</feature>
<feature type="repeat" description="ANK" evidence="4">
    <location>
        <begin position="1457"/>
        <end position="1489"/>
    </location>
</feature>
<feature type="repeat" description="ANK" evidence="4">
    <location>
        <begin position="1357"/>
        <end position="1385"/>
    </location>
</feature>
<comment type="caution">
    <text evidence="8">The sequence shown here is derived from an EMBL/GenBank/DDBJ whole genome shotgun (WGS) entry which is preliminary data.</text>
</comment>
<feature type="compositionally biased region" description="Polar residues" evidence="5">
    <location>
        <begin position="1846"/>
        <end position="1855"/>
    </location>
</feature>
<evidence type="ECO:0000259" key="6">
    <source>
        <dbReference type="Pfam" id="PF05057"/>
    </source>
</evidence>
<evidence type="ECO:0000256" key="5">
    <source>
        <dbReference type="SAM" id="MobiDB-lite"/>
    </source>
</evidence>
<feature type="repeat" description="ANK" evidence="4">
    <location>
        <begin position="1390"/>
        <end position="1422"/>
    </location>
</feature>
<dbReference type="EMBL" id="VFLP01000016">
    <property type="protein sequence ID" value="TRX95398.1"/>
    <property type="molecule type" value="Genomic_DNA"/>
</dbReference>
<dbReference type="PANTHER" id="PTHR24198">
    <property type="entry name" value="ANKYRIN REPEAT AND PROTEIN KINASE DOMAIN-CONTAINING PROTEIN"/>
    <property type="match status" value="1"/>
</dbReference>
<dbReference type="Pfam" id="PF24883">
    <property type="entry name" value="NPHP3_N"/>
    <property type="match status" value="1"/>
</dbReference>
<feature type="compositionally biased region" description="Polar residues" evidence="5">
    <location>
        <begin position="1600"/>
        <end position="1612"/>
    </location>
</feature>
<feature type="region of interest" description="Disordered" evidence="5">
    <location>
        <begin position="2007"/>
        <end position="2047"/>
    </location>
</feature>
<dbReference type="PROSITE" id="PS50297">
    <property type="entry name" value="ANK_REP_REGION"/>
    <property type="match status" value="5"/>
</dbReference>
<evidence type="ECO:0000256" key="4">
    <source>
        <dbReference type="PROSITE-ProRule" id="PRU00023"/>
    </source>
</evidence>
<feature type="domain" description="Nephrocystin 3-like N-terminal" evidence="7">
    <location>
        <begin position="471"/>
        <end position="663"/>
    </location>
</feature>
<dbReference type="PRINTS" id="PR01415">
    <property type="entry name" value="ANKYRIN"/>
</dbReference>
<dbReference type="PANTHER" id="PTHR24198:SF165">
    <property type="entry name" value="ANKYRIN REPEAT-CONTAINING PROTEIN-RELATED"/>
    <property type="match status" value="1"/>
</dbReference>
<gene>
    <name evidence="8" type="ORF">FHL15_003729</name>
</gene>
<feature type="compositionally biased region" description="Low complexity" evidence="5">
    <location>
        <begin position="2007"/>
        <end position="2021"/>
    </location>
</feature>
<feature type="compositionally biased region" description="Acidic residues" evidence="5">
    <location>
        <begin position="908"/>
        <end position="917"/>
    </location>
</feature>
<dbReference type="PROSITE" id="PS50088">
    <property type="entry name" value="ANK_REPEAT"/>
    <property type="match status" value="7"/>
</dbReference>
<organism evidence="8 9">
    <name type="scientific">Xylaria flabelliformis</name>
    <dbReference type="NCBI Taxonomy" id="2512241"/>
    <lineage>
        <taxon>Eukaryota</taxon>
        <taxon>Fungi</taxon>
        <taxon>Dikarya</taxon>
        <taxon>Ascomycota</taxon>
        <taxon>Pezizomycotina</taxon>
        <taxon>Sordariomycetes</taxon>
        <taxon>Xylariomycetidae</taxon>
        <taxon>Xylariales</taxon>
        <taxon>Xylariaceae</taxon>
        <taxon>Xylaria</taxon>
    </lineage>
</organism>
<dbReference type="Gene3D" id="3.40.50.1820">
    <property type="entry name" value="alpha/beta hydrolase"/>
    <property type="match status" value="1"/>
</dbReference>
<dbReference type="Pfam" id="PF05057">
    <property type="entry name" value="DUF676"/>
    <property type="match status" value="1"/>
</dbReference>
<feature type="compositionally biased region" description="Polar residues" evidence="5">
    <location>
        <begin position="898"/>
        <end position="907"/>
    </location>
</feature>
<dbReference type="Gene3D" id="3.40.50.300">
    <property type="entry name" value="P-loop containing nucleotide triphosphate hydrolases"/>
    <property type="match status" value="1"/>
</dbReference>
<sequence length="2068" mass="228513">MRKRSRTVEYLLLNNRYPAVGKRAGDAQNKLQIFNDPDFVPLKKDSGPKKLANALKNEIGPLPCDADHTSEIKSESSLLTNPSSYYLAGFDISRAHCYTTHVQVSKAAGMTFDIAMSLQRSATRKAGSGPAREKKDYSIAEQAMKQLYPLDIHDVAAEIDIVLVPGLGANPEESWRSESTKFNWTTEALVKDFPKSRVLLYKYQSAWTGALKVKQFMANIAMAMLTSLQSVREKCQRRPIVFIGHSMGGLVIAKAITIADHRRDKFPIMFEAIAAAAFFGTPFGGAPAASAAAMYAHIAEKIGLATSSKLLDLMKEGDEGLRELKHEFMRLAGKLSPKIELFCFYEEKPTDFSKIAGLPTLFGLTKAAIPKQYADFVTRDSATLPGVDELGLACNHRDLVKFDGHKDARWSQFVRDPLRKIIHGAQLAVKGRLNSVRDIDRDMVSKIMDALEGAQIQRKRNILRQTFAPSSWITMEAEYTQWLAEGQKDADAEHSRSRDCLWIRGPEGRGKTSASMAAVEEIESHIINNEENNSQDPVLLAYFFCDTTPDYNTAEDVLKSLIRQLINQQVTLAPYAKQYVKKANEGSKSQARVAVENLWQTLQDILLDEFIGRKVIFVLNNIHCLPEDSDSTIKLMKYLGAEVQGLNNNDTKRVPTRWFITSREAHNVEQALKTDGVRLVDLDDEKYGDQVQTALRKHAKEKISTLEEAKKYNKALAYFASSLIGKRAQNTQWIDITCVQLQELPQTQSDLPVRRALETMPQDLKSLLNKSWLQVFKSNEQEAEKIKEMLRALVLTYEDPSADELGVLAGLCSTEEEKAELKGLIEKCKPLLSTKNDTVGFINSVVKDHLLENAKELLGLSEEEIKWQHGVLALRAFSHLKECYGKLTPEPPAEPEENNGTAGQTTEQDAEGNDEGNTEDKVDNENDAGEASEIEDESETGDEEDEEEEEEEEEDDDGEEDEDEDTVIDYIALPYMIKHWLRHASKATREIAEDLSLEVDFWKADSFIRRKWLEEYCHLVPTFENFDETTLTGLHVAASLGFRQLVAALIRNSDPEKSEIKVRDSLVNTPLHFAAHFGRSKIVEELLNRGAPIDDGTEISEQTPLHMAAFGGHVEVMKKLVLRGANPNATADDIGPVVNAAICSGNRDAVELLVEHGVSLTVDRDDVYSPLALAALLADVSMFEYLIEKYADKLPAVEYSKALVSAAEAGKIDVLNKLLEFEHEESFFQNALDSAVEEWNWDTVTILLQRRPGLDCNGLFLEVATCSEPQDKMLETCWEYANGSITTETLNDSLYHATDREKETTVELLLKRFRADPNATGEEYGNALTAATYDGTLHIVEMLLDAGANVNAPEGFAIQAAAAQGHYEVVEELLKRGADVNALTTNENFPEGTALQGAIEAGQTEIVRLLLESGADPNHGSGECSPPIIAAARGAEVEILDLLIKAKPKIDVFGGPDMSTPLINAATYMPVSSIEQLLAAGADINLAAKDGDTALIVASARGDDDAVKCLLTNGADIMQSSPRNGNSLEAALNGDNMDCLALLVQHVSVIFKALKTSMDSGNPVVTSIIRSATSNSQGLNYDDDVQASTQHSNHIEPNENMDTSATRSFGQQDNMNDANEVAKARDINGSDGISSSNQDAEGDKGTAEDHTTHTISSVMPVLNTQHEEHTMNISRESDNHENPGENAHVDSQYDSEGYAHDDDEHEEPTGDIDDFESEAPTEVPTDDEATDVASSINEDRREADEISLSEVAPDTPDAIAQLSEQLHSALGNQIPLFSQHHRTEEDGILVNGNEATREVQEQDVAGLPKRESSVPLGESSAPAELPTQPLVRRKPAPVALYDRVSRQSQTPSPKTLDTGYQAATTSAEHDARTPTAPYHQVPQETQYHQLHAVQTPMPSSSAQAQQAQSSAPYQSVYRQSYQPNQPAQTASAAMTGYPQPQKLQYQAYDGSQYGSSETQQTYTAYHPSVYQQPQQQQVFAAEAYQQQGYDEKYKSYYASLQAAQQQQLQREQQQQQQQQQQPNDPDIWDGERPTLKPQRSSFFTGGVKNTLGRAKIVGNGLLNRKNTP</sequence>
<proteinExistence type="inferred from homology"/>